<organism evidence="1">
    <name type="scientific">Arundo donax</name>
    <name type="common">Giant reed</name>
    <name type="synonym">Donax arundinaceus</name>
    <dbReference type="NCBI Taxonomy" id="35708"/>
    <lineage>
        <taxon>Eukaryota</taxon>
        <taxon>Viridiplantae</taxon>
        <taxon>Streptophyta</taxon>
        <taxon>Embryophyta</taxon>
        <taxon>Tracheophyta</taxon>
        <taxon>Spermatophyta</taxon>
        <taxon>Magnoliopsida</taxon>
        <taxon>Liliopsida</taxon>
        <taxon>Poales</taxon>
        <taxon>Poaceae</taxon>
        <taxon>PACMAD clade</taxon>
        <taxon>Arundinoideae</taxon>
        <taxon>Arundineae</taxon>
        <taxon>Arundo</taxon>
    </lineage>
</organism>
<name>A0A0A9T5L2_ARUDO</name>
<reference evidence="1" key="1">
    <citation type="submission" date="2014-09" db="EMBL/GenBank/DDBJ databases">
        <authorList>
            <person name="Magalhaes I.L.F."/>
            <person name="Oliveira U."/>
            <person name="Santos F.R."/>
            <person name="Vidigal T.H.D.A."/>
            <person name="Brescovit A.D."/>
            <person name="Santos A.J."/>
        </authorList>
    </citation>
    <scope>NUCLEOTIDE SEQUENCE</scope>
    <source>
        <tissue evidence="1">Shoot tissue taken approximately 20 cm above the soil surface</tissue>
    </source>
</reference>
<sequence length="29" mass="3423">MPKPMLIFLWVPSLVENSHEEQEASFYLS</sequence>
<reference evidence="1" key="2">
    <citation type="journal article" date="2015" name="Data Brief">
        <title>Shoot transcriptome of the giant reed, Arundo donax.</title>
        <authorList>
            <person name="Barrero R.A."/>
            <person name="Guerrero F.D."/>
            <person name="Moolhuijzen P."/>
            <person name="Goolsby J.A."/>
            <person name="Tidwell J."/>
            <person name="Bellgard S.E."/>
            <person name="Bellgard M.I."/>
        </authorList>
    </citation>
    <scope>NUCLEOTIDE SEQUENCE</scope>
    <source>
        <tissue evidence="1">Shoot tissue taken approximately 20 cm above the soil surface</tissue>
    </source>
</reference>
<proteinExistence type="predicted"/>
<accession>A0A0A9T5L2</accession>
<protein>
    <submittedName>
        <fullName evidence="1">Apt1</fullName>
    </submittedName>
</protein>
<evidence type="ECO:0000313" key="1">
    <source>
        <dbReference type="EMBL" id="JAD46240.1"/>
    </source>
</evidence>
<dbReference type="EMBL" id="GBRH01251655">
    <property type="protein sequence ID" value="JAD46240.1"/>
    <property type="molecule type" value="Transcribed_RNA"/>
</dbReference>
<dbReference type="AlphaFoldDB" id="A0A0A9T5L2"/>